<accession>A0A0B2V095</accession>
<dbReference type="AlphaFoldDB" id="A0A0B2V095"/>
<dbReference type="STRING" id="6265.A0A0B2V095"/>
<organism evidence="2 3">
    <name type="scientific">Toxocara canis</name>
    <name type="common">Canine roundworm</name>
    <dbReference type="NCBI Taxonomy" id="6265"/>
    <lineage>
        <taxon>Eukaryota</taxon>
        <taxon>Metazoa</taxon>
        <taxon>Ecdysozoa</taxon>
        <taxon>Nematoda</taxon>
        <taxon>Chromadorea</taxon>
        <taxon>Rhabditida</taxon>
        <taxon>Spirurina</taxon>
        <taxon>Ascaridomorpha</taxon>
        <taxon>Ascaridoidea</taxon>
        <taxon>Toxocaridae</taxon>
        <taxon>Toxocara</taxon>
    </lineage>
</organism>
<gene>
    <name evidence="2" type="ORF">Tcan_03406</name>
</gene>
<name>A0A0B2V095_TOXCA</name>
<evidence type="ECO:0000256" key="1">
    <source>
        <dbReference type="SAM" id="MobiDB-lite"/>
    </source>
</evidence>
<dbReference type="EMBL" id="JPKZ01002777">
    <property type="protein sequence ID" value="KHN75168.1"/>
    <property type="molecule type" value="Genomic_DNA"/>
</dbReference>
<sequence>MHDEINKNHPFLDFEGTALSSVDCALSVPMQSATQVQKRTGHNQMTSAVQSEFHMEEGQTFLLPTDAIYRISDKLDDASDHSSVYSNEPQLAIDDDEQDNENSMGTDEFCRRLLKLVLLLLERQANLIYHAGQCNLEQVRQLHFQIPHIALWDYFGGSSCLDINCTATDQVNVLCEEYQVREVGNIANDDRRYLRLPMRWSLGRWITNRPFQPNVGLIPTCWLTTKTFYEENKKLFKRPTWYIGIADVTTAYDYLMEDRSSLRPGLFVIFSPIWLNIDPRDHRPFILLLACCKTPKILDEMVFSINCESKTTSALDDLRNRIRTMLQHKNEHIDEAPRETAAQNVNPTVNKAMNGRSTSLRISAGADKISLFVIFSPIWLNIDPRDHRPFILLLACCKTPKILDEMVFSINCESKTTSALDDLRNRIRTMLQHKNEHIDEAPRETAAQNVNPTVNKAMNGRSTSLRISAGADKITTSALDDLRNRIRTMLQHKNEHIDEAPRETAAQNVNPTVNKAMNGRSTSLRISAGADKISDKQHEGEGKSPELPRPGREKASLSIVGERNIEKGEALQESIAEHAALPFYVKPYTIRRNRLGRYLLFGRQYETIYDLVYHLTTHRSPLPHKLNYGPARKQQVAFFAAVPPPFTSPRRDLFAMTMNSEQWAARHFDQSMQIRRGAHVAMEPCA</sequence>
<evidence type="ECO:0000313" key="3">
    <source>
        <dbReference type="Proteomes" id="UP000031036"/>
    </source>
</evidence>
<feature type="region of interest" description="Disordered" evidence="1">
    <location>
        <begin position="530"/>
        <end position="554"/>
    </location>
</feature>
<reference evidence="2 3" key="1">
    <citation type="submission" date="2014-11" db="EMBL/GenBank/DDBJ databases">
        <title>Genetic blueprint of the zoonotic pathogen Toxocara canis.</title>
        <authorList>
            <person name="Zhu X.-Q."/>
            <person name="Korhonen P.K."/>
            <person name="Cai H."/>
            <person name="Young N.D."/>
            <person name="Nejsum P."/>
            <person name="von Samson-Himmelstjerna G."/>
            <person name="Boag P.R."/>
            <person name="Tan P."/>
            <person name="Li Q."/>
            <person name="Min J."/>
            <person name="Yang Y."/>
            <person name="Wang X."/>
            <person name="Fang X."/>
            <person name="Hall R.S."/>
            <person name="Hofmann A."/>
            <person name="Sternberg P.W."/>
            <person name="Jex A.R."/>
            <person name="Gasser R.B."/>
        </authorList>
    </citation>
    <scope>NUCLEOTIDE SEQUENCE [LARGE SCALE GENOMIC DNA]</scope>
    <source>
        <strain evidence="2">PN_DK_2014</strain>
    </source>
</reference>
<comment type="caution">
    <text evidence="2">The sequence shown here is derived from an EMBL/GenBank/DDBJ whole genome shotgun (WGS) entry which is preliminary data.</text>
</comment>
<keyword evidence="3" id="KW-1185">Reference proteome</keyword>
<protein>
    <submittedName>
        <fullName evidence="2">Uncharacterized protein</fullName>
    </submittedName>
</protein>
<feature type="region of interest" description="Disordered" evidence="1">
    <location>
        <begin position="80"/>
        <end position="104"/>
    </location>
</feature>
<proteinExistence type="predicted"/>
<dbReference type="Proteomes" id="UP000031036">
    <property type="component" value="Unassembled WGS sequence"/>
</dbReference>
<dbReference type="OrthoDB" id="5871208at2759"/>
<evidence type="ECO:0000313" key="2">
    <source>
        <dbReference type="EMBL" id="KHN75168.1"/>
    </source>
</evidence>
<feature type="compositionally biased region" description="Basic and acidic residues" evidence="1">
    <location>
        <begin position="532"/>
        <end position="554"/>
    </location>
</feature>